<dbReference type="Proteomes" id="UP001255416">
    <property type="component" value="Unassembled WGS sequence"/>
</dbReference>
<feature type="compositionally biased region" description="Polar residues" evidence="1">
    <location>
        <begin position="122"/>
        <end position="131"/>
    </location>
</feature>
<dbReference type="RefSeq" id="WP_316782072.1">
    <property type="nucleotide sequence ID" value="NZ_JASMWN010000030.1"/>
</dbReference>
<dbReference type="InterPro" id="IPR022062">
    <property type="entry name" value="DUF3618"/>
</dbReference>
<comment type="caution">
    <text evidence="2">The sequence shown here is derived from an EMBL/GenBank/DDBJ whole genome shotgun (WGS) entry which is preliminary data.</text>
</comment>
<dbReference type="EMBL" id="JASMWN010000030">
    <property type="protein sequence ID" value="MDU9006771.1"/>
    <property type="molecule type" value="Genomic_DNA"/>
</dbReference>
<feature type="region of interest" description="Disordered" evidence="1">
    <location>
        <begin position="191"/>
        <end position="224"/>
    </location>
</feature>
<gene>
    <name evidence="2" type="ORF">QO231_23330</name>
</gene>
<protein>
    <submittedName>
        <fullName evidence="2">DUF3618 domain-containing protein</fullName>
    </submittedName>
</protein>
<reference evidence="3" key="1">
    <citation type="submission" date="2023-05" db="EMBL/GenBank/DDBJ databases">
        <title>Sedimentitalea sp. nov. JM2-8.</title>
        <authorList>
            <person name="Huang J."/>
        </authorList>
    </citation>
    <scope>NUCLEOTIDE SEQUENCE [LARGE SCALE GENOMIC DNA]</scope>
    <source>
        <strain evidence="3">KHS03</strain>
    </source>
</reference>
<evidence type="ECO:0000256" key="1">
    <source>
        <dbReference type="SAM" id="MobiDB-lite"/>
    </source>
</evidence>
<evidence type="ECO:0000313" key="2">
    <source>
        <dbReference type="EMBL" id="MDU9006771.1"/>
    </source>
</evidence>
<keyword evidence="3" id="KW-1185">Reference proteome</keyword>
<feature type="compositionally biased region" description="Basic and acidic residues" evidence="1">
    <location>
        <begin position="1"/>
        <end position="20"/>
    </location>
</feature>
<accession>A0ABU3VKP8</accession>
<feature type="compositionally biased region" description="Basic and acidic residues" evidence="1">
    <location>
        <begin position="369"/>
        <end position="398"/>
    </location>
</feature>
<feature type="region of interest" description="Disordered" evidence="1">
    <location>
        <begin position="352"/>
        <end position="398"/>
    </location>
</feature>
<sequence length="398" mass="41649">MTNDTRSPKEIEREIEEQRSDLTSNLEDLQDKFSIDTVVRQIGDQFREHGGDMGRSISEQVKANPIPLALTGIGLAWMMFGNAQKPATKSPSYDDDGYSSVERDFRRRQLAEGRPYTPPTRYPSQHDNTPSWARDDHEDDGPSMGERISAGVDSVKDKAAQASDAVKSGASATAHGASSAGSSIAEGAARAGSSVAGAASSAGSSVAGAASSAGSTIASGARSARDGIAAAGSRIAEGTETMSEEARKRVIAARWKAIEMRNSASQSIDQGTDAVADFYDRQPLVVGALALAVGAALGGAMPRTKTEDDMMGAQSDNLFDQAERIFEEEKAKAMSVAKSVKDEVKDIAAETKADLDSGAPGEKSAVEAVGDKAKSAAKRVSDKAQSTAKDENLGKPKT</sequence>
<organism evidence="2 3">
    <name type="scientific">Sedimentitalea todarodis</name>
    <dbReference type="NCBI Taxonomy" id="1631240"/>
    <lineage>
        <taxon>Bacteria</taxon>
        <taxon>Pseudomonadati</taxon>
        <taxon>Pseudomonadota</taxon>
        <taxon>Alphaproteobacteria</taxon>
        <taxon>Rhodobacterales</taxon>
        <taxon>Paracoccaceae</taxon>
        <taxon>Sedimentitalea</taxon>
    </lineage>
</organism>
<feature type="region of interest" description="Disordered" evidence="1">
    <location>
        <begin position="107"/>
        <end position="148"/>
    </location>
</feature>
<proteinExistence type="predicted"/>
<evidence type="ECO:0000313" key="3">
    <source>
        <dbReference type="Proteomes" id="UP001255416"/>
    </source>
</evidence>
<name>A0ABU3VKP8_9RHOB</name>
<dbReference type="Pfam" id="PF12277">
    <property type="entry name" value="DUF3618"/>
    <property type="match status" value="1"/>
</dbReference>
<feature type="region of interest" description="Disordered" evidence="1">
    <location>
        <begin position="1"/>
        <end position="24"/>
    </location>
</feature>
<feature type="compositionally biased region" description="Low complexity" evidence="1">
    <location>
        <begin position="191"/>
        <end position="222"/>
    </location>
</feature>